<evidence type="ECO:0000313" key="1">
    <source>
        <dbReference type="EMBL" id="MBP2479668.1"/>
    </source>
</evidence>
<dbReference type="RefSeq" id="WP_086784214.1">
    <property type="nucleotide sequence ID" value="NZ_JAGIOO010000001.1"/>
</dbReference>
<protein>
    <submittedName>
        <fullName evidence="1">Uncharacterized protein</fullName>
    </submittedName>
</protein>
<evidence type="ECO:0000313" key="2">
    <source>
        <dbReference type="Proteomes" id="UP001519363"/>
    </source>
</evidence>
<proteinExistence type="predicted"/>
<keyword evidence="2" id="KW-1185">Reference proteome</keyword>
<dbReference type="EMBL" id="JAGIOO010000001">
    <property type="protein sequence ID" value="MBP2479668.1"/>
    <property type="molecule type" value="Genomic_DNA"/>
</dbReference>
<organism evidence="1 2">
    <name type="scientific">Crossiella equi</name>
    <dbReference type="NCBI Taxonomy" id="130796"/>
    <lineage>
        <taxon>Bacteria</taxon>
        <taxon>Bacillati</taxon>
        <taxon>Actinomycetota</taxon>
        <taxon>Actinomycetes</taxon>
        <taxon>Pseudonocardiales</taxon>
        <taxon>Pseudonocardiaceae</taxon>
        <taxon>Crossiella</taxon>
    </lineage>
</organism>
<dbReference type="Proteomes" id="UP001519363">
    <property type="component" value="Unassembled WGS sequence"/>
</dbReference>
<comment type="caution">
    <text evidence="1">The sequence shown here is derived from an EMBL/GenBank/DDBJ whole genome shotgun (WGS) entry which is preliminary data.</text>
</comment>
<reference evidence="1 2" key="1">
    <citation type="submission" date="2021-03" db="EMBL/GenBank/DDBJ databases">
        <title>Sequencing the genomes of 1000 actinobacteria strains.</title>
        <authorList>
            <person name="Klenk H.-P."/>
        </authorList>
    </citation>
    <scope>NUCLEOTIDE SEQUENCE [LARGE SCALE GENOMIC DNA]</scope>
    <source>
        <strain evidence="1 2">DSM 44580</strain>
    </source>
</reference>
<gene>
    <name evidence="1" type="ORF">JOF53_008540</name>
</gene>
<accession>A0ABS5ASY3</accession>
<name>A0ABS5ASY3_9PSEU</name>
<sequence length="94" mass="10033">MLLAALDAAFPDSRHTIERLTPVGADEALLYRRFTATPFLGAVTAGARLDFAGTDLLTLPSANCARTTLDHDRVTEAGKQAAAASRKSIRPPLR</sequence>